<keyword evidence="12" id="KW-0449">Lipoprotein</keyword>
<keyword evidence="10" id="KW-0564">Palmitate</keyword>
<organism evidence="22 23">
    <name type="scientific">Lunasporangiospora selenospora</name>
    <dbReference type="NCBI Taxonomy" id="979761"/>
    <lineage>
        <taxon>Eukaryota</taxon>
        <taxon>Fungi</taxon>
        <taxon>Fungi incertae sedis</taxon>
        <taxon>Mucoromycota</taxon>
        <taxon>Mortierellomycotina</taxon>
        <taxon>Mortierellomycetes</taxon>
        <taxon>Mortierellales</taxon>
        <taxon>Mortierellaceae</taxon>
        <taxon>Lunasporangiospora</taxon>
    </lineage>
</organism>
<gene>
    <name evidence="22" type="primary">MGST3</name>
    <name evidence="22" type="ORF">BGW38_010669</name>
</gene>
<sequence>MVSFVLSPDYGYTIATTVISTVLVTVLGHRVGGYRKVANVPLPNMYAEASEAKADKKKMIFNCYQRVHQNTLEGYSSYLVSLLIAGLQYPRASAALGLIWCLGRVFYSIGYTSGDPQKRMWGAWGHIGDMGLLILNGKIAFDLITSA</sequence>
<dbReference type="GO" id="GO:0006629">
    <property type="term" value="P:lipid metabolic process"/>
    <property type="evidence" value="ECO:0007669"/>
    <property type="project" value="UniProtKB-KW"/>
</dbReference>
<comment type="pathway">
    <text evidence="14">Lipid metabolism; arachidonate metabolism.</text>
</comment>
<evidence type="ECO:0000256" key="19">
    <source>
        <dbReference type="ARBA" id="ARBA00075145"/>
    </source>
</evidence>
<keyword evidence="8" id="KW-0496">Mitochondrion</keyword>
<keyword evidence="23" id="KW-1185">Reference proteome</keyword>
<evidence type="ECO:0000256" key="13">
    <source>
        <dbReference type="ARBA" id="ARBA00037884"/>
    </source>
</evidence>
<accession>A0A9P6G362</accession>
<dbReference type="PANTHER" id="PTHR10250">
    <property type="entry name" value="MICROSOMAL GLUTATHIONE S-TRANSFERASE"/>
    <property type="match status" value="1"/>
</dbReference>
<keyword evidence="11" id="KW-0456">Lyase</keyword>
<evidence type="ECO:0000256" key="10">
    <source>
        <dbReference type="ARBA" id="ARBA00023139"/>
    </source>
</evidence>
<evidence type="ECO:0000256" key="15">
    <source>
        <dbReference type="ARBA" id="ARBA00039056"/>
    </source>
</evidence>
<evidence type="ECO:0000256" key="1">
    <source>
        <dbReference type="ARBA" id="ARBA00004374"/>
    </source>
</evidence>
<dbReference type="SUPFAM" id="SSF161084">
    <property type="entry name" value="MAPEG domain-like"/>
    <property type="match status" value="1"/>
</dbReference>
<evidence type="ECO:0000256" key="11">
    <source>
        <dbReference type="ARBA" id="ARBA00023239"/>
    </source>
</evidence>
<dbReference type="GO" id="GO:0005741">
    <property type="term" value="C:mitochondrial outer membrane"/>
    <property type="evidence" value="ECO:0007669"/>
    <property type="project" value="UniProtKB-SubCell"/>
</dbReference>
<dbReference type="GO" id="GO:0004464">
    <property type="term" value="F:leukotriene-C4 synthase activity"/>
    <property type="evidence" value="ECO:0007669"/>
    <property type="project" value="UniProtKB-EC"/>
</dbReference>
<dbReference type="Proteomes" id="UP000780801">
    <property type="component" value="Unassembled WGS sequence"/>
</dbReference>
<evidence type="ECO:0000256" key="14">
    <source>
        <dbReference type="ARBA" id="ARBA00037916"/>
    </source>
</evidence>
<reference evidence="22" key="1">
    <citation type="journal article" date="2020" name="Fungal Divers.">
        <title>Resolving the Mortierellaceae phylogeny through synthesis of multi-gene phylogenetics and phylogenomics.</title>
        <authorList>
            <person name="Vandepol N."/>
            <person name="Liber J."/>
            <person name="Desiro A."/>
            <person name="Na H."/>
            <person name="Kennedy M."/>
            <person name="Barry K."/>
            <person name="Grigoriev I.V."/>
            <person name="Miller A.N."/>
            <person name="O'Donnell K."/>
            <person name="Stajich J.E."/>
            <person name="Bonito G."/>
        </authorList>
    </citation>
    <scope>NUCLEOTIDE SEQUENCE</scope>
    <source>
        <strain evidence="22">KOD1015</strain>
    </source>
</reference>
<keyword evidence="7" id="KW-0443">Lipid metabolism</keyword>
<feature type="transmembrane region" description="Helical" evidence="21">
    <location>
        <begin position="12"/>
        <end position="29"/>
    </location>
</feature>
<comment type="catalytic activity">
    <reaction evidence="17">
        <text>15-deoxy-Delta(12,14)-prostaglandin J2 + glutathione = 15-deoxy-Delta(12,14)-prostaglandin J2-S-(R)-glutathione</text>
        <dbReference type="Rhea" id="RHEA:75963"/>
        <dbReference type="ChEBI" id="CHEBI:57925"/>
        <dbReference type="ChEBI" id="CHEBI:85236"/>
        <dbReference type="ChEBI" id="CHEBI:194498"/>
    </reaction>
    <physiologicalReaction direction="left-to-right" evidence="17">
        <dbReference type="Rhea" id="RHEA:75964"/>
    </physiologicalReaction>
</comment>
<dbReference type="FunFam" id="1.20.120.550:FF:000004">
    <property type="entry name" value="Microsomal glutathione S-transferase 3"/>
    <property type="match status" value="1"/>
</dbReference>
<dbReference type="Pfam" id="PF01124">
    <property type="entry name" value="MAPEG"/>
    <property type="match status" value="1"/>
</dbReference>
<dbReference type="Gene3D" id="1.20.120.550">
    <property type="entry name" value="Membrane associated eicosanoid/glutathione metabolism-like domain"/>
    <property type="match status" value="1"/>
</dbReference>
<proteinExistence type="predicted"/>
<dbReference type="OrthoDB" id="410651at2759"/>
<dbReference type="GO" id="GO:0005635">
    <property type="term" value="C:nuclear envelope"/>
    <property type="evidence" value="ECO:0007669"/>
    <property type="project" value="TreeGrafter"/>
</dbReference>
<dbReference type="EMBL" id="JAABOA010000009">
    <property type="protein sequence ID" value="KAF9586668.1"/>
    <property type="molecule type" value="Genomic_DNA"/>
</dbReference>
<keyword evidence="9 21" id="KW-0472">Membrane</keyword>
<evidence type="ECO:0000256" key="3">
    <source>
        <dbReference type="ARBA" id="ARBA00022692"/>
    </source>
</evidence>
<comment type="subcellular location">
    <subcellularLocation>
        <location evidence="1">Mitochondrion outer membrane</location>
        <topology evidence="1">Multi-pass membrane protein</topology>
    </subcellularLocation>
</comment>
<evidence type="ECO:0000256" key="7">
    <source>
        <dbReference type="ARBA" id="ARBA00023098"/>
    </source>
</evidence>
<dbReference type="PANTHER" id="PTHR10250:SF26">
    <property type="entry name" value="GLUTATHIONE S-TRANSFERASE 3, MITOCHONDRIAL"/>
    <property type="match status" value="1"/>
</dbReference>
<keyword evidence="4" id="KW-1000">Mitochondrion outer membrane</keyword>
<evidence type="ECO:0000256" key="20">
    <source>
        <dbReference type="ARBA" id="ARBA00076908"/>
    </source>
</evidence>
<evidence type="ECO:0000256" key="8">
    <source>
        <dbReference type="ARBA" id="ARBA00023128"/>
    </source>
</evidence>
<name>A0A9P6G362_9FUNG</name>
<dbReference type="GO" id="GO:0005783">
    <property type="term" value="C:endoplasmic reticulum"/>
    <property type="evidence" value="ECO:0007669"/>
    <property type="project" value="TreeGrafter"/>
</dbReference>
<evidence type="ECO:0000256" key="6">
    <source>
        <dbReference type="ARBA" id="ARBA00023002"/>
    </source>
</evidence>
<dbReference type="AlphaFoldDB" id="A0A9P6G362"/>
<dbReference type="EC" id="4.4.1.20" evidence="15"/>
<dbReference type="GO" id="GO:0004364">
    <property type="term" value="F:glutathione transferase activity"/>
    <property type="evidence" value="ECO:0007669"/>
    <property type="project" value="TreeGrafter"/>
</dbReference>
<evidence type="ECO:0000313" key="23">
    <source>
        <dbReference type="Proteomes" id="UP000780801"/>
    </source>
</evidence>
<evidence type="ECO:0000256" key="2">
    <source>
        <dbReference type="ARBA" id="ARBA00022679"/>
    </source>
</evidence>
<dbReference type="InterPro" id="IPR001129">
    <property type="entry name" value="Membr-assoc_MAPEG"/>
</dbReference>
<evidence type="ECO:0000256" key="17">
    <source>
        <dbReference type="ARBA" id="ARBA00051411"/>
    </source>
</evidence>
<dbReference type="GO" id="GO:0004602">
    <property type="term" value="F:glutathione peroxidase activity"/>
    <property type="evidence" value="ECO:0007669"/>
    <property type="project" value="TreeGrafter"/>
</dbReference>
<dbReference type="InterPro" id="IPR050997">
    <property type="entry name" value="MAPEG"/>
</dbReference>
<comment type="pathway">
    <text evidence="13">Lipid metabolism; leukotriene C4 biosynthesis.</text>
</comment>
<evidence type="ECO:0000256" key="9">
    <source>
        <dbReference type="ARBA" id="ARBA00023136"/>
    </source>
</evidence>
<evidence type="ECO:0000256" key="21">
    <source>
        <dbReference type="SAM" id="Phobius"/>
    </source>
</evidence>
<evidence type="ECO:0000313" key="22">
    <source>
        <dbReference type="EMBL" id="KAF9586668.1"/>
    </source>
</evidence>
<evidence type="ECO:0000256" key="16">
    <source>
        <dbReference type="ARBA" id="ARBA00049298"/>
    </source>
</evidence>
<evidence type="ECO:0000256" key="18">
    <source>
        <dbReference type="ARBA" id="ARBA00069748"/>
    </source>
</evidence>
<keyword evidence="2" id="KW-0808">Transferase</keyword>
<keyword evidence="6" id="KW-0560">Oxidoreductase</keyword>
<comment type="catalytic activity">
    <reaction evidence="16">
        <text>leukotriene C4 = leukotriene A4 + glutathione</text>
        <dbReference type="Rhea" id="RHEA:17617"/>
        <dbReference type="ChEBI" id="CHEBI:57463"/>
        <dbReference type="ChEBI" id="CHEBI:57925"/>
        <dbReference type="ChEBI" id="CHEBI:57973"/>
        <dbReference type="EC" id="4.4.1.20"/>
    </reaction>
    <physiologicalReaction direction="right-to-left" evidence="16">
        <dbReference type="Rhea" id="RHEA:17619"/>
    </physiologicalReaction>
</comment>
<evidence type="ECO:0000256" key="12">
    <source>
        <dbReference type="ARBA" id="ARBA00023288"/>
    </source>
</evidence>
<comment type="caution">
    <text evidence="22">The sequence shown here is derived from an EMBL/GenBank/DDBJ whole genome shotgun (WGS) entry which is preliminary data.</text>
</comment>
<keyword evidence="5 21" id="KW-1133">Transmembrane helix</keyword>
<evidence type="ECO:0000256" key="5">
    <source>
        <dbReference type="ARBA" id="ARBA00022989"/>
    </source>
</evidence>
<dbReference type="InterPro" id="IPR023352">
    <property type="entry name" value="MAPEG-like_dom_sf"/>
</dbReference>
<evidence type="ECO:0000256" key="4">
    <source>
        <dbReference type="ARBA" id="ARBA00022787"/>
    </source>
</evidence>
<keyword evidence="3 21" id="KW-0812">Transmembrane</keyword>
<protein>
    <recommendedName>
        <fullName evidence="18">Glutathione S-transferase 3, mitochondrial</fullName>
        <ecNumber evidence="15">4.4.1.20</ecNumber>
    </recommendedName>
    <alternativeName>
        <fullName evidence="19">Glutathione peroxidase MGST3</fullName>
    </alternativeName>
    <alternativeName>
        <fullName evidence="20">LTC4 synthase MGST3</fullName>
    </alternativeName>
</protein>